<evidence type="ECO:0000313" key="1">
    <source>
        <dbReference type="EMBL" id="CAI72260.1"/>
    </source>
</evidence>
<reference evidence="2" key="1">
    <citation type="journal article" date="2005" name="Proc. Natl. Acad. Sci. U.S.A.">
        <title>An ancestral oomycete locus contains late blight avirulence gene Avr3a, encoding a protein that is recognized in the host cytoplasm.</title>
        <authorList>
            <person name="Armstrong M.R."/>
            <person name="Whisson S.C."/>
            <person name="Pritchard L."/>
            <person name="Bos J.I.B."/>
            <person name="Venter E."/>
            <person name="Avrova A.O."/>
            <person name="Rehmany A.P."/>
            <person name="Bohme U."/>
            <person name="Brooks K."/>
            <person name="Cherevach I."/>
            <person name="Hamlin N."/>
            <person name="White B."/>
            <person name="Fraser A."/>
            <person name="Lord A."/>
            <person name="Quail M.A."/>
            <person name="Churcher C."/>
            <person name="Hall N."/>
            <person name="Berriman M."/>
            <person name="Kamoun S."/>
            <person name="Beyon J.L."/>
            <person name="Birch P.R.J."/>
        </authorList>
    </citation>
    <scope>NUCLEOTIDE SEQUENCE</scope>
</reference>
<dbReference type="EMBL" id="AJ893356">
    <property type="protein sequence ID" value="CAI72260.1"/>
    <property type="molecule type" value="Genomic_DNA"/>
</dbReference>
<dbReference type="AlphaFoldDB" id="Q572C7"/>
<gene>
    <name evidence="1" type="ORF">PI35.0110</name>
    <name evidence="2" type="ORF">PI49.0590</name>
</gene>
<accession>Q572C7</accession>
<evidence type="ECO:0000313" key="2">
    <source>
        <dbReference type="EMBL" id="CAI72351.1"/>
    </source>
</evidence>
<proteinExistence type="predicted"/>
<sequence length="147" mass="16443">MYSSSLLEAGIETRCMYQRFRESTLQNLAQVSDEFSSSTAVALILLTNDHIYTTVVKLWALIAFCKLARFIAWFVYALTSGKECWILLHEAACDTFVTVFVSTMLCLSLYSPDSLGTTILQYLGAVHRLLNGAIGLVSWYIDHSALL</sequence>
<name>Q572C7_PHYIN</name>
<organism evidence="2">
    <name type="scientific">Phytophthora infestans</name>
    <name type="common">Potato late blight agent</name>
    <name type="synonym">Botrytis infestans</name>
    <dbReference type="NCBI Taxonomy" id="4787"/>
    <lineage>
        <taxon>Eukaryota</taxon>
        <taxon>Sar</taxon>
        <taxon>Stramenopiles</taxon>
        <taxon>Oomycota</taxon>
        <taxon>Peronosporomycetes</taxon>
        <taxon>Peronosporales</taxon>
        <taxon>Peronosporaceae</taxon>
        <taxon>Phytophthora</taxon>
    </lineage>
</organism>
<protein>
    <submittedName>
        <fullName evidence="2">Uncharacterized protein</fullName>
    </submittedName>
</protein>
<dbReference type="EMBL" id="AJ893357">
    <property type="protein sequence ID" value="CAI72351.1"/>
    <property type="molecule type" value="Genomic_DNA"/>
</dbReference>